<sequence>MSEQSYEHKRAIMEGERNASVAALEKAEILGPHDTRPYEMGFTNGWDRALSTHHAAPAGEVVVTKNSTGQIVAVTRQDEEGRVLSVIAQSEVATAPAAPQGMTIAGDGASMLGKLMREQRASRLGVYPDGNPNASVREATAPAGGVTDGLYVEVRECSECGHVGINDDNGTSACNSCSWSGPSPKEDKCPECEREGTMTTACPECGARSILLASATLTTAARAAEPDAAAEIRIDFKQAAALLECFGGAPQEMTLWLGVGWSGRGLYVHATEYPEDGAHFLGLTDGDATPPTGTSKEGGEKP</sequence>
<name>A0A2W5RQN5_VARPD</name>
<gene>
    <name evidence="2" type="ORF">DI563_19380</name>
</gene>
<proteinExistence type="predicted"/>
<reference evidence="2 3" key="1">
    <citation type="submission" date="2017-08" db="EMBL/GenBank/DDBJ databases">
        <title>Infants hospitalized years apart are colonized by the same room-sourced microbial strains.</title>
        <authorList>
            <person name="Brooks B."/>
            <person name="Olm M.R."/>
            <person name="Firek B.A."/>
            <person name="Baker R."/>
            <person name="Thomas B.C."/>
            <person name="Morowitz M.J."/>
            <person name="Banfield J.F."/>
        </authorList>
    </citation>
    <scope>NUCLEOTIDE SEQUENCE [LARGE SCALE GENOMIC DNA]</scope>
    <source>
        <strain evidence="2">S2_005_003_R2_41</strain>
    </source>
</reference>
<evidence type="ECO:0000313" key="2">
    <source>
        <dbReference type="EMBL" id="PZQ69583.1"/>
    </source>
</evidence>
<organism evidence="2 3">
    <name type="scientific">Variovorax paradoxus</name>
    <dbReference type="NCBI Taxonomy" id="34073"/>
    <lineage>
        <taxon>Bacteria</taxon>
        <taxon>Pseudomonadati</taxon>
        <taxon>Pseudomonadota</taxon>
        <taxon>Betaproteobacteria</taxon>
        <taxon>Burkholderiales</taxon>
        <taxon>Comamonadaceae</taxon>
        <taxon>Variovorax</taxon>
    </lineage>
</organism>
<dbReference type="EMBL" id="QFPP01000293">
    <property type="protein sequence ID" value="PZQ69583.1"/>
    <property type="molecule type" value="Genomic_DNA"/>
</dbReference>
<dbReference type="Proteomes" id="UP000249135">
    <property type="component" value="Unassembled WGS sequence"/>
</dbReference>
<protein>
    <submittedName>
        <fullName evidence="2">Uncharacterized protein</fullName>
    </submittedName>
</protein>
<feature type="region of interest" description="Disordered" evidence="1">
    <location>
        <begin position="281"/>
        <end position="302"/>
    </location>
</feature>
<dbReference type="AlphaFoldDB" id="A0A2W5RQN5"/>
<comment type="caution">
    <text evidence="2">The sequence shown here is derived from an EMBL/GenBank/DDBJ whole genome shotgun (WGS) entry which is preliminary data.</text>
</comment>
<accession>A0A2W5RQN5</accession>
<evidence type="ECO:0000256" key="1">
    <source>
        <dbReference type="SAM" id="MobiDB-lite"/>
    </source>
</evidence>
<evidence type="ECO:0000313" key="3">
    <source>
        <dbReference type="Proteomes" id="UP000249135"/>
    </source>
</evidence>